<dbReference type="EMBL" id="JALLAZ020001846">
    <property type="protein sequence ID" value="KAL3761705.1"/>
    <property type="molecule type" value="Genomic_DNA"/>
</dbReference>
<dbReference type="Proteomes" id="UP001530315">
    <property type="component" value="Unassembled WGS sequence"/>
</dbReference>
<dbReference type="Gene3D" id="3.30.420.10">
    <property type="entry name" value="Ribonuclease H-like superfamily/Ribonuclease H"/>
    <property type="match status" value="1"/>
</dbReference>
<evidence type="ECO:0000313" key="2">
    <source>
        <dbReference type="Proteomes" id="UP001530315"/>
    </source>
</evidence>
<dbReference type="AlphaFoldDB" id="A0ABD3MC73"/>
<keyword evidence="2" id="KW-1185">Reference proteome</keyword>
<evidence type="ECO:0000313" key="1">
    <source>
        <dbReference type="EMBL" id="KAL3761705.1"/>
    </source>
</evidence>
<protein>
    <submittedName>
        <fullName evidence="1">Uncharacterized protein</fullName>
    </submittedName>
</protein>
<name>A0ABD3MC73_9STRA</name>
<proteinExistence type="predicted"/>
<organism evidence="1 2">
    <name type="scientific">Stephanodiscus triporus</name>
    <dbReference type="NCBI Taxonomy" id="2934178"/>
    <lineage>
        <taxon>Eukaryota</taxon>
        <taxon>Sar</taxon>
        <taxon>Stramenopiles</taxon>
        <taxon>Ochrophyta</taxon>
        <taxon>Bacillariophyta</taxon>
        <taxon>Coscinodiscophyceae</taxon>
        <taxon>Thalassiosirophycidae</taxon>
        <taxon>Stephanodiscales</taxon>
        <taxon>Stephanodiscaceae</taxon>
        <taxon>Stephanodiscus</taxon>
    </lineage>
</organism>
<gene>
    <name evidence="1" type="ORF">ACHAW5_004269</name>
</gene>
<comment type="caution">
    <text evidence="1">The sequence shown here is derived from an EMBL/GenBank/DDBJ whole genome shotgun (WGS) entry which is preliminary data.</text>
</comment>
<accession>A0ABD3MC73</accession>
<dbReference type="InterPro" id="IPR036397">
    <property type="entry name" value="RNaseH_sf"/>
</dbReference>
<reference evidence="1 2" key="1">
    <citation type="submission" date="2024-10" db="EMBL/GenBank/DDBJ databases">
        <title>Updated reference genomes for cyclostephanoid diatoms.</title>
        <authorList>
            <person name="Roberts W.R."/>
            <person name="Alverson A.J."/>
        </authorList>
    </citation>
    <scope>NUCLEOTIDE SEQUENCE [LARGE SCALE GENOMIC DNA]</scope>
    <source>
        <strain evidence="1 2">AJA276-08</strain>
    </source>
</reference>
<sequence length="368" mass="41694">MTSAATEYEGLLLGLEWLEQSLSSLLMLNQSSDAVNLINKEHEVKCSKLIIKGDCKSVIDQLNSHSVPRKMEPHYNSAISRIECIRDLYAGYHQRITQEHLGTPGVSTCPMLKVCFEHVPREENYFCDAICNLIVNQKQVDFVQSINDLILLGDNDKTNSAGDGHIIDTFNTKRNTDTTQPTSVYFKQALDEICHNPQLYHSSRLALACVLIEASVRKKDVAMLSDISGFFMNMSRRWSKYYYSENGHDAVGKDTLRKVGITCQKLSKHFSGAYLDDSEICCDGIKSVFDFCTNYNLNYYEGSDVVLSTSAVKYFSDISDIINIVEKERQIDELQSWNILATKKLWHNSSLINIAKGCGWKHLDRVKV</sequence>